<dbReference type="GO" id="GO:0004424">
    <property type="term" value="F:imidazoleglycerol-phosphate dehydratase activity"/>
    <property type="evidence" value="ECO:0007669"/>
    <property type="project" value="InterPro"/>
</dbReference>
<name>A0A3B1DNM9_9ZZZZ</name>
<dbReference type="AlphaFoldDB" id="A0A3B1DNM9"/>
<evidence type="ECO:0000256" key="2">
    <source>
        <dbReference type="ARBA" id="ARBA00016664"/>
    </source>
</evidence>
<dbReference type="NCBIfam" id="NF002114">
    <property type="entry name" value="PRK00951.2-4"/>
    <property type="match status" value="1"/>
</dbReference>
<dbReference type="HAMAP" id="MF_00076">
    <property type="entry name" value="HisB"/>
    <property type="match status" value="1"/>
</dbReference>
<dbReference type="CDD" id="cd07914">
    <property type="entry name" value="IGPD"/>
    <property type="match status" value="1"/>
</dbReference>
<dbReference type="InterPro" id="IPR038494">
    <property type="entry name" value="IGPD_sf"/>
</dbReference>
<comment type="pathway">
    <text evidence="1">Amino-acid biosynthesis; L-histidine biosynthesis; L-histidine from 5-phospho-alpha-D-ribose 1-diphosphate: step 6/9.</text>
</comment>
<dbReference type="SUPFAM" id="SSF54211">
    <property type="entry name" value="Ribosomal protein S5 domain 2-like"/>
    <property type="match status" value="2"/>
</dbReference>
<dbReference type="PANTHER" id="PTHR23133">
    <property type="entry name" value="IMIDAZOLEGLYCEROL-PHOSPHATE DEHYDRATASE HIS7"/>
    <property type="match status" value="1"/>
</dbReference>
<keyword evidence="3" id="KW-0028">Amino-acid biosynthesis</keyword>
<gene>
    <name evidence="6" type="ORF">MNBD_NITROSPINAE05-728</name>
</gene>
<evidence type="ECO:0000256" key="1">
    <source>
        <dbReference type="ARBA" id="ARBA00005047"/>
    </source>
</evidence>
<evidence type="ECO:0000256" key="4">
    <source>
        <dbReference type="ARBA" id="ARBA00023102"/>
    </source>
</evidence>
<evidence type="ECO:0000256" key="3">
    <source>
        <dbReference type="ARBA" id="ARBA00022605"/>
    </source>
</evidence>
<protein>
    <recommendedName>
        <fullName evidence="2">Imidazoleglycerol-phosphate dehydratase</fullName>
    </recommendedName>
</protein>
<dbReference type="InterPro" id="IPR000807">
    <property type="entry name" value="ImidazoleglycerolP_deHydtase"/>
</dbReference>
<dbReference type="PANTHER" id="PTHR23133:SF2">
    <property type="entry name" value="IMIDAZOLEGLYCEROL-PHOSPHATE DEHYDRATASE"/>
    <property type="match status" value="1"/>
</dbReference>
<organism evidence="6">
    <name type="scientific">hydrothermal vent metagenome</name>
    <dbReference type="NCBI Taxonomy" id="652676"/>
    <lineage>
        <taxon>unclassified sequences</taxon>
        <taxon>metagenomes</taxon>
        <taxon>ecological metagenomes</taxon>
    </lineage>
</organism>
<dbReference type="PROSITE" id="PS00955">
    <property type="entry name" value="IGP_DEHYDRATASE_2"/>
    <property type="match status" value="1"/>
</dbReference>
<proteinExistence type="inferred from homology"/>
<dbReference type="UniPathway" id="UPA00031">
    <property type="reaction ID" value="UER00011"/>
</dbReference>
<keyword evidence="4" id="KW-0368">Histidine biosynthesis</keyword>
<accession>A0A3B1DNM9</accession>
<dbReference type="EMBL" id="UOGG01000243">
    <property type="protein sequence ID" value="VAX33315.1"/>
    <property type="molecule type" value="Genomic_DNA"/>
</dbReference>
<dbReference type="PROSITE" id="PS00954">
    <property type="entry name" value="IGP_DEHYDRATASE_1"/>
    <property type="match status" value="1"/>
</dbReference>
<dbReference type="InterPro" id="IPR020565">
    <property type="entry name" value="ImidazoleglycerP_deHydtase_CS"/>
</dbReference>
<evidence type="ECO:0000313" key="6">
    <source>
        <dbReference type="EMBL" id="VAX33315.1"/>
    </source>
</evidence>
<keyword evidence="5 6" id="KW-0456">Lyase</keyword>
<dbReference type="FunFam" id="3.30.230.40:FF:000003">
    <property type="entry name" value="Imidazoleglycerol-phosphate dehydratase HisB"/>
    <property type="match status" value="1"/>
</dbReference>
<dbReference type="Gene3D" id="3.30.230.40">
    <property type="entry name" value="Imidazole glycerol phosphate dehydratase, domain 1"/>
    <property type="match status" value="2"/>
</dbReference>
<dbReference type="Pfam" id="PF00475">
    <property type="entry name" value="IGPD"/>
    <property type="match status" value="1"/>
</dbReference>
<dbReference type="InterPro" id="IPR020568">
    <property type="entry name" value="Ribosomal_Su5_D2-typ_SF"/>
</dbReference>
<sequence>MARISQVKRATRETEIEVELNIDGTGAHDIQTSIPFLDHMLSQLARHGYFDLKIRAKGDIEIDYHHTVEDMGIALGEAFSKAMGDKRGIRRFAQASVPLNEALAHCVVDIAGRAFFVFNVKLPKSKIGQFDVELVPEFFQAFSANSGITLHFNAEYWTNLHHIIEAMFKSFARALDQASTLDSRSSEVPSTKGTL</sequence>
<reference evidence="6" key="1">
    <citation type="submission" date="2018-06" db="EMBL/GenBank/DDBJ databases">
        <authorList>
            <person name="Zhirakovskaya E."/>
        </authorList>
    </citation>
    <scope>NUCLEOTIDE SEQUENCE</scope>
</reference>
<dbReference type="NCBIfam" id="NF002111">
    <property type="entry name" value="PRK00951.2-1"/>
    <property type="match status" value="1"/>
</dbReference>
<dbReference type="GO" id="GO:0000105">
    <property type="term" value="P:L-histidine biosynthetic process"/>
    <property type="evidence" value="ECO:0007669"/>
    <property type="project" value="UniProtKB-UniPathway"/>
</dbReference>
<dbReference type="FunFam" id="3.30.230.40:FF:000001">
    <property type="entry name" value="Imidazoleglycerol-phosphate dehydratase HisB"/>
    <property type="match status" value="1"/>
</dbReference>
<evidence type="ECO:0000256" key="5">
    <source>
        <dbReference type="ARBA" id="ARBA00023239"/>
    </source>
</evidence>